<feature type="transmembrane region" description="Helical" evidence="1">
    <location>
        <begin position="7"/>
        <end position="28"/>
    </location>
</feature>
<dbReference type="AlphaFoldDB" id="A0A975AHB6"/>
<name>A0A975AHB6_9FIRM</name>
<evidence type="ECO:0000313" key="2">
    <source>
        <dbReference type="EMBL" id="QSX07838.1"/>
    </source>
</evidence>
<protein>
    <submittedName>
        <fullName evidence="2">Uncharacterized protein</fullName>
    </submittedName>
</protein>
<keyword evidence="1" id="KW-0472">Membrane</keyword>
<accession>A0A975AHB6</accession>
<feature type="transmembrane region" description="Helical" evidence="1">
    <location>
        <begin position="48"/>
        <end position="65"/>
    </location>
</feature>
<dbReference type="RefSeq" id="WP_207299180.1">
    <property type="nucleotide sequence ID" value="NZ_CP071444.1"/>
</dbReference>
<keyword evidence="1" id="KW-1133">Transmembrane helix</keyword>
<dbReference type="EMBL" id="CP071444">
    <property type="protein sequence ID" value="QSX07838.1"/>
    <property type="molecule type" value="Genomic_DNA"/>
</dbReference>
<keyword evidence="3" id="KW-1185">Reference proteome</keyword>
<reference evidence="2" key="1">
    <citation type="submission" date="2021-03" db="EMBL/GenBank/DDBJ databases">
        <title>Alkalibacter marinus sp. nov., isolated from tidal flat sediment.</title>
        <authorList>
            <person name="Namirimu T."/>
            <person name="Yang J.-A."/>
            <person name="Yang S.-H."/>
            <person name="Kim Y.-J."/>
            <person name="Kwon K.K."/>
        </authorList>
    </citation>
    <scope>NUCLEOTIDE SEQUENCE</scope>
    <source>
        <strain evidence="2">ES005</strain>
    </source>
</reference>
<keyword evidence="1" id="KW-0812">Transmembrane</keyword>
<dbReference type="KEGG" id="alka:J0B03_08445"/>
<sequence>MKKIDPIWTNIVFYASLIMGLFTLYSIYISRRGLPPGACPVESHTEKIAITIVLAVGYFIMTFFTKAPPKKES</sequence>
<evidence type="ECO:0000256" key="1">
    <source>
        <dbReference type="SAM" id="Phobius"/>
    </source>
</evidence>
<evidence type="ECO:0000313" key="3">
    <source>
        <dbReference type="Proteomes" id="UP000663499"/>
    </source>
</evidence>
<dbReference type="Proteomes" id="UP000663499">
    <property type="component" value="Chromosome"/>
</dbReference>
<gene>
    <name evidence="2" type="ORF">J0B03_08445</name>
</gene>
<organism evidence="2 3">
    <name type="scientific">Alkalibacter rhizosphaerae</name>
    <dbReference type="NCBI Taxonomy" id="2815577"/>
    <lineage>
        <taxon>Bacteria</taxon>
        <taxon>Bacillati</taxon>
        <taxon>Bacillota</taxon>
        <taxon>Clostridia</taxon>
        <taxon>Eubacteriales</taxon>
        <taxon>Eubacteriaceae</taxon>
        <taxon>Alkalibacter</taxon>
    </lineage>
</organism>
<proteinExistence type="predicted"/>